<protein>
    <recommendedName>
        <fullName evidence="5">Transmembrane protein</fullName>
    </recommendedName>
</protein>
<dbReference type="EMBL" id="CAJMWY010004418">
    <property type="protein sequence ID" value="CAE6531515.1"/>
    <property type="molecule type" value="Genomic_DNA"/>
</dbReference>
<dbReference type="PANTHER" id="PTHR38848">
    <property type="entry name" value="G-PROTEIN COUPLED RECEPTORS FAMILY 3 PROFILE DOMAIN-CONTAINING PROTEIN"/>
    <property type="match status" value="1"/>
</dbReference>
<reference evidence="3" key="1">
    <citation type="submission" date="2021-01" db="EMBL/GenBank/DDBJ databases">
        <authorList>
            <person name="Kaushik A."/>
        </authorList>
    </citation>
    <scope>NUCLEOTIDE SEQUENCE</scope>
    <source>
        <strain evidence="3">AG4-RS23</strain>
    </source>
</reference>
<keyword evidence="2" id="KW-1133">Transmembrane helix</keyword>
<comment type="caution">
    <text evidence="3">The sequence shown here is derived from an EMBL/GenBank/DDBJ whole genome shotgun (WGS) entry which is preliminary data.</text>
</comment>
<evidence type="ECO:0000256" key="2">
    <source>
        <dbReference type="SAM" id="Phobius"/>
    </source>
</evidence>
<evidence type="ECO:0000256" key="1">
    <source>
        <dbReference type="SAM" id="MobiDB-lite"/>
    </source>
</evidence>
<keyword evidence="2" id="KW-0812">Transmembrane</keyword>
<evidence type="ECO:0008006" key="5">
    <source>
        <dbReference type="Google" id="ProtNLM"/>
    </source>
</evidence>
<keyword evidence="2" id="KW-0472">Membrane</keyword>
<name>A0A8H3HH98_9AGAM</name>
<organism evidence="3 4">
    <name type="scientific">Rhizoctonia solani</name>
    <dbReference type="NCBI Taxonomy" id="456999"/>
    <lineage>
        <taxon>Eukaryota</taxon>
        <taxon>Fungi</taxon>
        <taxon>Dikarya</taxon>
        <taxon>Basidiomycota</taxon>
        <taxon>Agaricomycotina</taxon>
        <taxon>Agaricomycetes</taxon>
        <taxon>Cantharellales</taxon>
        <taxon>Ceratobasidiaceae</taxon>
        <taxon>Rhizoctonia</taxon>
    </lineage>
</organism>
<dbReference type="PANTHER" id="PTHR38848:SF3">
    <property type="entry name" value="G-PROTEIN COUPLED RECEPTORS FAMILY 3 PROFILE DOMAIN-CONTAINING PROTEIN"/>
    <property type="match status" value="1"/>
</dbReference>
<accession>A0A8H3HH98</accession>
<evidence type="ECO:0000313" key="3">
    <source>
        <dbReference type="EMBL" id="CAE6531515.1"/>
    </source>
</evidence>
<evidence type="ECO:0000313" key="4">
    <source>
        <dbReference type="Proteomes" id="UP000663861"/>
    </source>
</evidence>
<proteinExistence type="predicted"/>
<dbReference type="AlphaFoldDB" id="A0A8H3HH98"/>
<feature type="region of interest" description="Disordered" evidence="1">
    <location>
        <begin position="338"/>
        <end position="360"/>
    </location>
</feature>
<dbReference type="Proteomes" id="UP000663861">
    <property type="component" value="Unassembled WGS sequence"/>
</dbReference>
<gene>
    <name evidence="3" type="ORF">RDB_LOCUS175470</name>
</gene>
<feature type="transmembrane region" description="Helical" evidence="2">
    <location>
        <begin position="151"/>
        <end position="173"/>
    </location>
</feature>
<feature type="transmembrane region" description="Helical" evidence="2">
    <location>
        <begin position="122"/>
        <end position="145"/>
    </location>
</feature>
<sequence>MSLVSIAQGSSAELQFVSYTVFPNAGSSRVGYCSATAVGLAGLSDLPSSHVTDDVKFGAMPIMMTIGRIAFFRPDMTCIIGLKPFSSIALLGYDLFTNVFLNGMFLWPLLRSRLINLQLRAVARRTLVAAVAALATSITNVAVLTVLKHELGWVCLGSCATDVTLNALVIFWLTMPTTEHLTREPTNRQGQPLAHQQFPLQNKPNAEHSAHKSVLSESRIVIFASAIPQPQPPLDTTSFIKTEDIPVLGQDMISETHEVRYTTLSELPVSPGVASTSMGNIAVLAMSPGGGPNSGRRSMGLRSFGEFFRISKLKPEQDVEVHISVVTQHDVELGEIGGVRAQHEDDDSIDQPRLASQWYK</sequence>
<feature type="transmembrane region" description="Helical" evidence="2">
    <location>
        <begin position="90"/>
        <end position="110"/>
    </location>
</feature>